<dbReference type="EMBL" id="DSEC01000131">
    <property type="protein sequence ID" value="HER43181.1"/>
    <property type="molecule type" value="Genomic_DNA"/>
</dbReference>
<protein>
    <recommendedName>
        <fullName evidence="1">DNA mismatch repair protein MutS-like N-terminal domain-containing protein</fullName>
    </recommendedName>
</protein>
<evidence type="ECO:0000313" key="2">
    <source>
        <dbReference type="EMBL" id="HER43181.1"/>
    </source>
</evidence>
<organism evidence="2">
    <name type="scientific">Eiseniibacteriota bacterium</name>
    <dbReference type="NCBI Taxonomy" id="2212470"/>
    <lineage>
        <taxon>Bacteria</taxon>
        <taxon>Candidatus Eiseniibacteriota</taxon>
    </lineage>
</organism>
<dbReference type="GO" id="GO:0030983">
    <property type="term" value="F:mismatched DNA binding"/>
    <property type="evidence" value="ECO:0007669"/>
    <property type="project" value="InterPro"/>
</dbReference>
<dbReference type="AlphaFoldDB" id="A0A7V2ATX0"/>
<dbReference type="Gene3D" id="3.40.1170.10">
    <property type="entry name" value="DNA repair protein MutS, domain I"/>
    <property type="match status" value="1"/>
</dbReference>
<dbReference type="InterPro" id="IPR016151">
    <property type="entry name" value="DNA_mismatch_repair_MutS_N"/>
</dbReference>
<evidence type="ECO:0000259" key="1">
    <source>
        <dbReference type="Pfam" id="PF01624"/>
    </source>
</evidence>
<comment type="caution">
    <text evidence="2">The sequence shown here is derived from an EMBL/GenBank/DDBJ whole genome shotgun (WGS) entry which is preliminary data.</text>
</comment>
<dbReference type="GO" id="GO:0006298">
    <property type="term" value="P:mismatch repair"/>
    <property type="evidence" value="ECO:0007669"/>
    <property type="project" value="InterPro"/>
</dbReference>
<dbReference type="SUPFAM" id="SSF55271">
    <property type="entry name" value="DNA repair protein MutS, domain I"/>
    <property type="match status" value="1"/>
</dbReference>
<reference evidence="2" key="1">
    <citation type="journal article" date="2020" name="mSystems">
        <title>Genome- and Community-Level Interaction Insights into Carbon Utilization and Element Cycling Functions of Hydrothermarchaeota in Hydrothermal Sediment.</title>
        <authorList>
            <person name="Zhou Z."/>
            <person name="Liu Y."/>
            <person name="Xu W."/>
            <person name="Pan J."/>
            <person name="Luo Z.H."/>
            <person name="Li M."/>
        </authorList>
    </citation>
    <scope>NUCLEOTIDE SEQUENCE [LARGE SCALE GENOMIC DNA]</scope>
    <source>
        <strain evidence="2">SpSt-1233</strain>
    </source>
</reference>
<accession>A0A7V2ATX0</accession>
<name>A0A7V2ATX0_UNCEI</name>
<feature type="domain" description="DNA mismatch repair protein MutS-like N-terminal" evidence="1">
    <location>
        <begin position="6"/>
        <end position="39"/>
    </location>
</feature>
<proteinExistence type="predicted"/>
<gene>
    <name evidence="2" type="ORF">ENO08_01830</name>
</gene>
<feature type="non-terminal residue" evidence="2">
    <location>
        <position position="39"/>
    </location>
</feature>
<dbReference type="Pfam" id="PF01624">
    <property type="entry name" value="MutS_I"/>
    <property type="match status" value="1"/>
</dbReference>
<dbReference type="GO" id="GO:0005524">
    <property type="term" value="F:ATP binding"/>
    <property type="evidence" value="ECO:0007669"/>
    <property type="project" value="InterPro"/>
</dbReference>
<dbReference type="Proteomes" id="UP000886069">
    <property type="component" value="Unassembled WGS sequence"/>
</dbReference>
<sequence>MTPKQTPLMSQYLEIKNRHPGGILLFQVGDFYETFYEDA</sequence>
<dbReference type="InterPro" id="IPR007695">
    <property type="entry name" value="DNA_mismatch_repair_MutS-lik_N"/>
</dbReference>